<evidence type="ECO:0000313" key="5">
    <source>
        <dbReference type="EMBL" id="PTX55596.1"/>
    </source>
</evidence>
<evidence type="ECO:0000256" key="2">
    <source>
        <dbReference type="PIRSR" id="PIRSR603782-1"/>
    </source>
</evidence>
<feature type="disulfide bond" description="Redox-active" evidence="3">
    <location>
        <begin position="59"/>
        <end position="63"/>
    </location>
</feature>
<gene>
    <name evidence="5" type="ORF">C8N43_0235</name>
</gene>
<dbReference type="CDD" id="cd02968">
    <property type="entry name" value="SCO"/>
    <property type="match status" value="1"/>
</dbReference>
<keyword evidence="3" id="KW-1015">Disulfide bond</keyword>
<evidence type="ECO:0000256" key="1">
    <source>
        <dbReference type="ARBA" id="ARBA00010996"/>
    </source>
</evidence>
<keyword evidence="2" id="KW-0186">Copper</keyword>
<feature type="binding site" evidence="2">
    <location>
        <position position="59"/>
    </location>
    <ligand>
        <name>Cu cation</name>
        <dbReference type="ChEBI" id="CHEBI:23378"/>
    </ligand>
</feature>
<dbReference type="EMBL" id="QBKS01000001">
    <property type="protein sequence ID" value="PTX55596.1"/>
    <property type="molecule type" value="Genomic_DNA"/>
</dbReference>
<feature type="binding site" evidence="2">
    <location>
        <position position="148"/>
    </location>
    <ligand>
        <name>Cu cation</name>
        <dbReference type="ChEBI" id="CHEBI:23378"/>
    </ligand>
</feature>
<dbReference type="OrthoDB" id="9790194at2"/>
<dbReference type="InterPro" id="IPR003782">
    <property type="entry name" value="SCO1/SenC"/>
</dbReference>
<keyword evidence="6" id="KW-1185">Reference proteome</keyword>
<dbReference type="Proteomes" id="UP000243978">
    <property type="component" value="Unassembled WGS sequence"/>
</dbReference>
<accession>A0A2T6BHS6</accession>
<feature type="chain" id="PRO_5015706221" evidence="4">
    <location>
        <begin position="18"/>
        <end position="186"/>
    </location>
</feature>
<dbReference type="PANTHER" id="PTHR12151:SF25">
    <property type="entry name" value="LINALOOL DEHYDRATASE_ISOMERASE DOMAIN-CONTAINING PROTEIN"/>
    <property type="match status" value="1"/>
</dbReference>
<proteinExistence type="inferred from homology"/>
<reference evidence="5 6" key="1">
    <citation type="submission" date="2018-04" db="EMBL/GenBank/DDBJ databases">
        <title>Genomic Encyclopedia of Archaeal and Bacterial Type Strains, Phase II (KMG-II): from individual species to whole genera.</title>
        <authorList>
            <person name="Goeker M."/>
        </authorList>
    </citation>
    <scope>NUCLEOTIDE SEQUENCE [LARGE SCALE GENOMIC DNA]</scope>
    <source>
        <strain evidence="5 6">DSM 100977</strain>
    </source>
</reference>
<dbReference type="PANTHER" id="PTHR12151">
    <property type="entry name" value="ELECTRON TRANSPORT PROTIN SCO1/SENC FAMILY MEMBER"/>
    <property type="match status" value="1"/>
</dbReference>
<evidence type="ECO:0000256" key="4">
    <source>
        <dbReference type="SAM" id="SignalP"/>
    </source>
</evidence>
<organism evidence="5 6">
    <name type="scientific">Litoreibacter ponti</name>
    <dbReference type="NCBI Taxonomy" id="1510457"/>
    <lineage>
        <taxon>Bacteria</taxon>
        <taxon>Pseudomonadati</taxon>
        <taxon>Pseudomonadota</taxon>
        <taxon>Alphaproteobacteria</taxon>
        <taxon>Rhodobacterales</taxon>
        <taxon>Roseobacteraceae</taxon>
        <taxon>Litoreibacter</taxon>
    </lineage>
</organism>
<dbReference type="Pfam" id="PF02630">
    <property type="entry name" value="SCO1-SenC"/>
    <property type="match status" value="1"/>
</dbReference>
<feature type="binding site" evidence="2">
    <location>
        <position position="63"/>
    </location>
    <ligand>
        <name>Cu cation</name>
        <dbReference type="ChEBI" id="CHEBI:23378"/>
    </ligand>
</feature>
<keyword evidence="4" id="KW-0732">Signal</keyword>
<comment type="similarity">
    <text evidence="1">Belongs to the SCO1/2 family.</text>
</comment>
<protein>
    <submittedName>
        <fullName evidence="5">Protein SCO1/2</fullName>
    </submittedName>
</protein>
<dbReference type="RefSeq" id="WP_107843872.1">
    <property type="nucleotide sequence ID" value="NZ_QBKS01000001.1"/>
</dbReference>
<name>A0A2T6BHS6_9RHOB</name>
<dbReference type="InterPro" id="IPR036249">
    <property type="entry name" value="Thioredoxin-like_sf"/>
</dbReference>
<dbReference type="SUPFAM" id="SSF52833">
    <property type="entry name" value="Thioredoxin-like"/>
    <property type="match status" value="1"/>
</dbReference>
<dbReference type="GO" id="GO:0046872">
    <property type="term" value="F:metal ion binding"/>
    <property type="evidence" value="ECO:0007669"/>
    <property type="project" value="UniProtKB-KW"/>
</dbReference>
<sequence>MIRLGLALLAFGTPALADQSPLPFDLGGDYTLIDQTGATRTQADPDGKAQLLFFGYANCQEICSAVLPLMADVADAVAARGLEITPVMITVDPARDTVDTLGSALAQHHEDFVGLTGAEDALQVAYDAYQIETEEVFFDPEYGPVYAHGSFVYLLDADGALLTLVPPVVPAEVAAGIVEKYIGPAS</sequence>
<comment type="caution">
    <text evidence="5">The sequence shown here is derived from an EMBL/GenBank/DDBJ whole genome shotgun (WGS) entry which is preliminary data.</text>
</comment>
<evidence type="ECO:0000256" key="3">
    <source>
        <dbReference type="PIRSR" id="PIRSR603782-2"/>
    </source>
</evidence>
<dbReference type="AlphaFoldDB" id="A0A2T6BHS6"/>
<dbReference type="Gene3D" id="3.40.30.10">
    <property type="entry name" value="Glutaredoxin"/>
    <property type="match status" value="1"/>
</dbReference>
<feature type="signal peptide" evidence="4">
    <location>
        <begin position="1"/>
        <end position="17"/>
    </location>
</feature>
<keyword evidence="2" id="KW-0479">Metal-binding</keyword>
<evidence type="ECO:0000313" key="6">
    <source>
        <dbReference type="Proteomes" id="UP000243978"/>
    </source>
</evidence>